<dbReference type="InterPro" id="IPR025304">
    <property type="entry name" value="ALIX_V_dom"/>
</dbReference>
<dbReference type="Pfam" id="PF13949">
    <property type="entry name" value="ALIX_LYPXL_bnd"/>
    <property type="match status" value="1"/>
</dbReference>
<dbReference type="Gene3D" id="1.25.40.280">
    <property type="entry name" value="alix/aip1 like domains"/>
    <property type="match status" value="1"/>
</dbReference>
<protein>
    <recommendedName>
        <fullName evidence="5">BRO domain-containing protein 1</fullName>
    </recommendedName>
</protein>
<keyword evidence="4" id="KW-0967">Endosome</keyword>
<comment type="subcellular location">
    <subcellularLocation>
        <location evidence="2">Cytoplasm</location>
    </subcellularLocation>
    <subcellularLocation>
        <location evidence="1">Endosome</location>
    </subcellularLocation>
</comment>
<dbReference type="Gene3D" id="1.20.140.50">
    <property type="entry name" value="alix/aip1 like domains"/>
    <property type="match status" value="1"/>
</dbReference>
<evidence type="ECO:0000256" key="5">
    <source>
        <dbReference type="ARBA" id="ARBA00041284"/>
    </source>
</evidence>
<dbReference type="PROSITE" id="PS51180">
    <property type="entry name" value="BRO1"/>
    <property type="match status" value="1"/>
</dbReference>
<keyword evidence="9" id="KW-1185">Reference proteome</keyword>
<dbReference type="PANTHER" id="PTHR23030:SF30">
    <property type="entry name" value="TYROSINE-PROTEIN PHOSPHATASE NON-RECEPTOR TYPE 23"/>
    <property type="match status" value="1"/>
</dbReference>
<dbReference type="STRING" id="983967.A0A1E4T940"/>
<evidence type="ECO:0000256" key="1">
    <source>
        <dbReference type="ARBA" id="ARBA00004177"/>
    </source>
</evidence>
<reference evidence="9" key="1">
    <citation type="submission" date="2016-04" db="EMBL/GenBank/DDBJ databases">
        <title>Comparative genomics of biotechnologically important yeasts.</title>
        <authorList>
            <consortium name="DOE Joint Genome Institute"/>
            <person name="Riley R."/>
            <person name="Haridas S."/>
            <person name="Wolfe K.H."/>
            <person name="Lopes M.R."/>
            <person name="Hittinger C.T."/>
            <person name="Goker M."/>
            <person name="Salamov A."/>
            <person name="Wisecaver J."/>
            <person name="Long T.M."/>
            <person name="Aerts A.L."/>
            <person name="Barry K."/>
            <person name="Choi C."/>
            <person name="Clum A."/>
            <person name="Coughlan A.Y."/>
            <person name="Deshpande S."/>
            <person name="Douglass A.P."/>
            <person name="Hanson S.J."/>
            <person name="Klenk H.-P."/>
            <person name="Labutti K."/>
            <person name="Lapidus A."/>
            <person name="Lindquist E."/>
            <person name="Lipzen A."/>
            <person name="Meier-Kolthoff J.P."/>
            <person name="Ohm R.A."/>
            <person name="Otillar R.P."/>
            <person name="Pangilinan J."/>
            <person name="Peng Y."/>
            <person name="Rokas A."/>
            <person name="Rosa C.A."/>
            <person name="Scheuner C."/>
            <person name="Sibirny A.A."/>
            <person name="Slot J.C."/>
            <person name="Stielow J.B."/>
            <person name="Sun H."/>
            <person name="Kurtzman C.P."/>
            <person name="Blackwell M."/>
            <person name="Grigoriev I.V."/>
            <person name="Jeffries T.W."/>
        </authorList>
    </citation>
    <scope>NUCLEOTIDE SEQUENCE [LARGE SCALE GENOMIC DNA]</scope>
    <source>
        <strain evidence="9">NRRL YB-2248</strain>
    </source>
</reference>
<evidence type="ECO:0000256" key="2">
    <source>
        <dbReference type="ARBA" id="ARBA00004496"/>
    </source>
</evidence>
<organism evidence="8 9">
    <name type="scientific">[Candida] arabinofermentans NRRL YB-2248</name>
    <dbReference type="NCBI Taxonomy" id="983967"/>
    <lineage>
        <taxon>Eukaryota</taxon>
        <taxon>Fungi</taxon>
        <taxon>Dikarya</taxon>
        <taxon>Ascomycota</taxon>
        <taxon>Saccharomycotina</taxon>
        <taxon>Pichiomycetes</taxon>
        <taxon>Pichiales</taxon>
        <taxon>Pichiaceae</taxon>
        <taxon>Ogataea</taxon>
        <taxon>Ogataea/Candida clade</taxon>
    </lineage>
</organism>
<feature type="domain" description="BRO1" evidence="7">
    <location>
        <begin position="4"/>
        <end position="378"/>
    </location>
</feature>
<dbReference type="Proteomes" id="UP000094801">
    <property type="component" value="Unassembled WGS sequence"/>
</dbReference>
<sequence length="847" mass="97668">METKFISIPTKETKDFDWVHPLKGYLTQIYGTFNDFENDAQTFNKLRTDLIHCNKDLIGRDLYYKYYGQLEMLELRVPTDSLKLNFTWFDAFSTSISHTQHSTAFEKASILFNLASILSEIGNNNEDYKIKFDCYQKSSGIFQFIEKSFLHAPSDDLNIETVETLSKIMLAQAQEVFLLKYINENDNPKDSLISKLAKATAKLYNSAYNSIPTTKLANYKWSNYLNLKDIYFTSVANYHHSISLKTSSKIGQAIAYMKQAQDSLKPSKTIFKTYDSNLITLVKNLEELIKNELVALEKDNDFIYHELIPTTTPEIKSMVSCKSIPITDHSEISSIVGKDLFEKVIPLSIHEQSSMYSEEMAKLLRFENEKCEIADKELNSTLEFLNLPKSLDELRNVIDFKADLSTSNDDESNEIDARVLSIAAEISQSDIDDLKQSNLKNQVSDNINKCESILNEENLNFESNKVKYGHLWTQEQYPSKLMSLKQELAKAKKSMIDSSEADNRIENIYSNIKSDIDILKLGPSHPIFLNSFKGKSIENAKQEQLLIDFDDEETESVDVVKSKLDTLNSKLQELRYLQKERSNTYKDLKNEIHKDDISNILILNNNKNDKDGDNLNEIFKQELLKFKPYQERLSVTIDKQIPLIENLKKLMNEILDNSTIKSNIKKRDSLMNTKQSITLKYLNTYENWKVFEKGLKQGLNFYKQLLQYTSNLRFSCDEFKSMRINEGNKLIQEIELGKSRDQELLRQQFSKFSVSSQPSPKTSFSNSVPQQQQQQPPQYQSQPPQYQAYPQNVNSNSFSNAPPLPSKPTSTIQQQNQQQDQSAEFYSTPSAYDPNLYSYFGNQTGHQ</sequence>
<evidence type="ECO:0000256" key="3">
    <source>
        <dbReference type="ARBA" id="ARBA00022490"/>
    </source>
</evidence>
<dbReference type="OrthoDB" id="2141925at2759"/>
<feature type="compositionally biased region" description="Low complexity" evidence="6">
    <location>
        <begin position="769"/>
        <end position="791"/>
    </location>
</feature>
<evidence type="ECO:0000256" key="6">
    <source>
        <dbReference type="SAM" id="MobiDB-lite"/>
    </source>
</evidence>
<keyword evidence="3" id="KW-0963">Cytoplasm</keyword>
<evidence type="ECO:0000256" key="4">
    <source>
        <dbReference type="ARBA" id="ARBA00022753"/>
    </source>
</evidence>
<dbReference type="Pfam" id="PF03097">
    <property type="entry name" value="BRO1"/>
    <property type="match status" value="1"/>
</dbReference>
<evidence type="ECO:0000313" key="9">
    <source>
        <dbReference type="Proteomes" id="UP000094801"/>
    </source>
</evidence>
<evidence type="ECO:0000259" key="7">
    <source>
        <dbReference type="PROSITE" id="PS51180"/>
    </source>
</evidence>
<feature type="region of interest" description="Disordered" evidence="6">
    <location>
        <begin position="751"/>
        <end position="847"/>
    </location>
</feature>
<dbReference type="PANTHER" id="PTHR23030">
    <property type="entry name" value="PCD6 INTERACTING PROTEIN-RELATED"/>
    <property type="match status" value="1"/>
</dbReference>
<dbReference type="InterPro" id="IPR004328">
    <property type="entry name" value="BRO1_dom"/>
</dbReference>
<dbReference type="InterPro" id="IPR038499">
    <property type="entry name" value="BRO1_sf"/>
</dbReference>
<dbReference type="SMART" id="SM01041">
    <property type="entry name" value="BRO1"/>
    <property type="match status" value="1"/>
</dbReference>
<accession>A0A1E4T940</accession>
<dbReference type="Gene3D" id="1.20.120.560">
    <property type="entry name" value="alix/aip1 in complex with the ypdl late domain"/>
    <property type="match status" value="1"/>
</dbReference>
<proteinExistence type="predicted"/>
<dbReference type="AlphaFoldDB" id="A0A1E4T940"/>
<name>A0A1E4T940_9ASCO</name>
<dbReference type="EMBL" id="KV453847">
    <property type="protein sequence ID" value="ODV88249.1"/>
    <property type="molecule type" value="Genomic_DNA"/>
</dbReference>
<evidence type="ECO:0000313" key="8">
    <source>
        <dbReference type="EMBL" id="ODV88249.1"/>
    </source>
</evidence>
<feature type="compositionally biased region" description="Polar residues" evidence="6">
    <location>
        <begin position="751"/>
        <end position="768"/>
    </location>
</feature>
<dbReference type="GO" id="GO:0005768">
    <property type="term" value="C:endosome"/>
    <property type="evidence" value="ECO:0007669"/>
    <property type="project" value="UniProtKB-SubCell"/>
</dbReference>
<dbReference type="GO" id="GO:0043328">
    <property type="term" value="P:protein transport to vacuole involved in ubiquitin-dependent protein catabolic process via the multivesicular body sorting pathway"/>
    <property type="evidence" value="ECO:0007669"/>
    <property type="project" value="TreeGrafter"/>
</dbReference>
<gene>
    <name evidence="8" type="ORF">CANARDRAFT_26401</name>
</gene>